<dbReference type="PROSITE" id="PS50011">
    <property type="entry name" value="PROTEIN_KINASE_DOM"/>
    <property type="match status" value="1"/>
</dbReference>
<name>A0A498MT88_LABRO</name>
<dbReference type="InterPro" id="IPR000014">
    <property type="entry name" value="PAS"/>
</dbReference>
<comment type="catalytic activity">
    <reaction evidence="23">
        <text>L-threonyl-[protein] + ATP = O-phospho-L-threonyl-[protein] + ADP + H(+)</text>
        <dbReference type="Rhea" id="RHEA:46608"/>
        <dbReference type="Rhea" id="RHEA-COMP:11060"/>
        <dbReference type="Rhea" id="RHEA-COMP:11605"/>
        <dbReference type="ChEBI" id="CHEBI:15378"/>
        <dbReference type="ChEBI" id="CHEBI:30013"/>
        <dbReference type="ChEBI" id="CHEBI:30616"/>
        <dbReference type="ChEBI" id="CHEBI:61977"/>
        <dbReference type="ChEBI" id="CHEBI:456216"/>
        <dbReference type="EC" id="2.7.11.1"/>
    </reaction>
</comment>
<feature type="region of interest" description="Disordered" evidence="28">
    <location>
        <begin position="1"/>
        <end position="32"/>
    </location>
</feature>
<dbReference type="GO" id="GO:0008076">
    <property type="term" value="C:voltage-gated potassium channel complex"/>
    <property type="evidence" value="ECO:0007669"/>
    <property type="project" value="TreeGrafter"/>
</dbReference>
<dbReference type="SMART" id="SM00220">
    <property type="entry name" value="S_TKc"/>
    <property type="match status" value="1"/>
</dbReference>
<keyword evidence="18" id="KW-0007">Acetylation</keyword>
<dbReference type="Pfam" id="PF13426">
    <property type="entry name" value="PAS_9"/>
    <property type="match status" value="2"/>
</dbReference>
<comment type="subcellular location">
    <subcellularLocation>
        <location evidence="2">Cytoplasm</location>
    </subcellularLocation>
    <subcellularLocation>
        <location evidence="1">Nucleus</location>
    </subcellularLocation>
</comment>
<comment type="caution">
    <text evidence="30">The sequence shown here is derived from an EMBL/GenBank/DDBJ whole genome shotgun (WGS) entry which is preliminary data.</text>
</comment>
<dbReference type="Gene3D" id="1.10.510.10">
    <property type="entry name" value="Transferase(Phosphotransferase) domain 1"/>
    <property type="match status" value="1"/>
</dbReference>
<dbReference type="PRINTS" id="PR01577">
    <property type="entry name" value="KCNABCHANNEL"/>
</dbReference>
<dbReference type="SUPFAM" id="SSF56112">
    <property type="entry name" value="Protein kinase-like (PK-like)"/>
    <property type="match status" value="1"/>
</dbReference>
<dbReference type="GO" id="GO:0005737">
    <property type="term" value="C:cytoplasm"/>
    <property type="evidence" value="ECO:0007669"/>
    <property type="project" value="UniProtKB-SubCell"/>
</dbReference>
<keyword evidence="15 27" id="KW-0067">ATP-binding</keyword>
<dbReference type="Gene3D" id="3.30.200.20">
    <property type="entry name" value="Phosphorylase Kinase, domain 1"/>
    <property type="match status" value="1"/>
</dbReference>
<dbReference type="InterPro" id="IPR000719">
    <property type="entry name" value="Prot_kinase_dom"/>
</dbReference>
<feature type="compositionally biased region" description="Polar residues" evidence="28">
    <location>
        <begin position="18"/>
        <end position="32"/>
    </location>
</feature>
<dbReference type="GO" id="GO:0044325">
    <property type="term" value="F:transmembrane transporter binding"/>
    <property type="evidence" value="ECO:0007669"/>
    <property type="project" value="TreeGrafter"/>
</dbReference>
<dbReference type="GO" id="GO:0044224">
    <property type="term" value="C:juxtaparanode region of axon"/>
    <property type="evidence" value="ECO:0007669"/>
    <property type="project" value="TreeGrafter"/>
</dbReference>
<dbReference type="Pfam" id="PF00069">
    <property type="entry name" value="Pkinase"/>
    <property type="match status" value="1"/>
</dbReference>
<evidence type="ECO:0000256" key="12">
    <source>
        <dbReference type="ARBA" id="ARBA00022737"/>
    </source>
</evidence>
<evidence type="ECO:0000256" key="25">
    <source>
        <dbReference type="ARBA" id="ARBA00053825"/>
    </source>
</evidence>
<feature type="compositionally biased region" description="Low complexity" evidence="28">
    <location>
        <begin position="644"/>
        <end position="654"/>
    </location>
</feature>
<dbReference type="GO" id="GO:0008289">
    <property type="term" value="F:lipid binding"/>
    <property type="evidence" value="ECO:0007669"/>
    <property type="project" value="UniProtKB-KW"/>
</dbReference>
<evidence type="ECO:0000256" key="6">
    <source>
        <dbReference type="ARBA" id="ARBA00022448"/>
    </source>
</evidence>
<evidence type="ECO:0000256" key="23">
    <source>
        <dbReference type="ARBA" id="ARBA00047899"/>
    </source>
</evidence>
<dbReference type="InterPro" id="IPR023210">
    <property type="entry name" value="NADP_OxRdtase_dom"/>
</dbReference>
<comment type="catalytic activity">
    <reaction evidence="24">
        <text>L-seryl-[protein] + ATP = O-phospho-L-seryl-[protein] + ADP + H(+)</text>
        <dbReference type="Rhea" id="RHEA:17989"/>
        <dbReference type="Rhea" id="RHEA-COMP:9863"/>
        <dbReference type="Rhea" id="RHEA-COMP:11604"/>
        <dbReference type="ChEBI" id="CHEBI:15378"/>
        <dbReference type="ChEBI" id="CHEBI:29999"/>
        <dbReference type="ChEBI" id="CHEBI:30616"/>
        <dbReference type="ChEBI" id="CHEBI:83421"/>
        <dbReference type="ChEBI" id="CHEBI:456216"/>
        <dbReference type="EC" id="2.7.11.1"/>
    </reaction>
</comment>
<keyword evidence="19" id="KW-0560">Oxidoreductase</keyword>
<reference evidence="30 31" key="1">
    <citation type="submission" date="2018-03" db="EMBL/GenBank/DDBJ databases">
        <title>Draft genome sequence of Rohu Carp (Labeo rohita).</title>
        <authorList>
            <person name="Das P."/>
            <person name="Kushwaha B."/>
            <person name="Joshi C.G."/>
            <person name="Kumar D."/>
            <person name="Nagpure N.S."/>
            <person name="Sahoo L."/>
            <person name="Das S.P."/>
            <person name="Bit A."/>
            <person name="Patnaik S."/>
            <person name="Meher P.K."/>
            <person name="Jayasankar P."/>
            <person name="Koringa P.G."/>
            <person name="Patel N.V."/>
            <person name="Hinsu A.T."/>
            <person name="Kumar R."/>
            <person name="Pandey M."/>
            <person name="Agarwal S."/>
            <person name="Srivastava S."/>
            <person name="Singh M."/>
            <person name="Iquebal M.A."/>
            <person name="Jaiswal S."/>
            <person name="Angadi U.B."/>
            <person name="Kumar N."/>
            <person name="Raza M."/>
            <person name="Shah T.M."/>
            <person name="Rai A."/>
            <person name="Jena J.K."/>
        </authorList>
    </citation>
    <scope>NUCLEOTIDE SEQUENCE [LARGE SCALE GENOMIC DNA]</scope>
    <source>
        <strain evidence="30">DASCIFA01</strain>
        <tissue evidence="30">Testis</tissue>
    </source>
</reference>
<keyword evidence="11" id="KW-0808">Transferase</keyword>
<evidence type="ECO:0000256" key="4">
    <source>
        <dbReference type="ARBA" id="ARBA00006692"/>
    </source>
</evidence>
<keyword evidence="14 30" id="KW-0418">Kinase</keyword>
<dbReference type="InterPro" id="IPR011009">
    <property type="entry name" value="Kinase-like_dom_sf"/>
</dbReference>
<evidence type="ECO:0000256" key="14">
    <source>
        <dbReference type="ARBA" id="ARBA00022777"/>
    </source>
</evidence>
<evidence type="ECO:0000256" key="9">
    <source>
        <dbReference type="ARBA" id="ARBA00022538"/>
    </source>
</evidence>
<dbReference type="GO" id="GO:0004674">
    <property type="term" value="F:protein serine/threonine kinase activity"/>
    <property type="evidence" value="ECO:0007669"/>
    <property type="project" value="UniProtKB-KW"/>
</dbReference>
<keyword evidence="16" id="KW-0521">NADP</keyword>
<evidence type="ECO:0000256" key="8">
    <source>
        <dbReference type="ARBA" id="ARBA00022527"/>
    </source>
</evidence>
<evidence type="ECO:0000256" key="5">
    <source>
        <dbReference type="ARBA" id="ARBA00012513"/>
    </source>
</evidence>
<keyword evidence="13 27" id="KW-0547">Nucleotide-binding</keyword>
<dbReference type="Gene3D" id="3.20.20.100">
    <property type="entry name" value="NADP-dependent oxidoreductase domain"/>
    <property type="match status" value="1"/>
</dbReference>
<proteinExistence type="inferred from homology"/>
<dbReference type="GO" id="GO:0016491">
    <property type="term" value="F:oxidoreductase activity"/>
    <property type="evidence" value="ECO:0007669"/>
    <property type="project" value="UniProtKB-KW"/>
</dbReference>
<keyword evidence="22" id="KW-0539">Nucleus</keyword>
<evidence type="ECO:0000256" key="13">
    <source>
        <dbReference type="ARBA" id="ARBA00022741"/>
    </source>
</evidence>
<evidence type="ECO:0000313" key="30">
    <source>
        <dbReference type="EMBL" id="RXN20117.1"/>
    </source>
</evidence>
<dbReference type="InterPro" id="IPR017441">
    <property type="entry name" value="Protein_kinase_ATP_BS"/>
</dbReference>
<keyword evidence="17" id="KW-0630">Potassium</keyword>
<gene>
    <name evidence="30" type="ORF">ROHU_036876</name>
</gene>
<feature type="compositionally biased region" description="Polar residues" evidence="28">
    <location>
        <begin position="930"/>
        <end position="951"/>
    </location>
</feature>
<evidence type="ECO:0000256" key="2">
    <source>
        <dbReference type="ARBA" id="ARBA00004496"/>
    </source>
</evidence>
<evidence type="ECO:0000256" key="26">
    <source>
        <dbReference type="ARBA" id="ARBA00071822"/>
    </source>
</evidence>
<comment type="similarity">
    <text evidence="4">Belongs to the protein kinase superfamily. CAMK Ser/Thr protein kinase family.</text>
</comment>
<keyword evidence="8" id="KW-0723">Serine/threonine-protein kinase</keyword>
<dbReference type="InterPro" id="IPR008271">
    <property type="entry name" value="Ser/Thr_kinase_AS"/>
</dbReference>
<dbReference type="PROSITE" id="PS00107">
    <property type="entry name" value="PROTEIN_KINASE_ATP"/>
    <property type="match status" value="1"/>
</dbReference>
<dbReference type="PANTHER" id="PTHR43150:SF10">
    <property type="entry name" value="VOLTAGE-GATED POTASSIUM CHANNEL SUBUNIT BETA-1"/>
    <property type="match status" value="1"/>
</dbReference>
<keyword evidence="12" id="KW-0677">Repeat</keyword>
<keyword evidence="31" id="KW-1185">Reference proteome</keyword>
<dbReference type="GO" id="GO:0015459">
    <property type="term" value="F:potassium channel regulator activity"/>
    <property type="evidence" value="ECO:0007669"/>
    <property type="project" value="TreeGrafter"/>
</dbReference>
<evidence type="ECO:0000256" key="20">
    <source>
        <dbReference type="ARBA" id="ARBA00023065"/>
    </source>
</evidence>
<evidence type="ECO:0000256" key="16">
    <source>
        <dbReference type="ARBA" id="ARBA00022857"/>
    </source>
</evidence>
<dbReference type="InterPro" id="IPR005983">
    <property type="entry name" value="K_chnl_volt-dep_bsu_KCNAB"/>
</dbReference>
<evidence type="ECO:0000256" key="28">
    <source>
        <dbReference type="SAM" id="MobiDB-lite"/>
    </source>
</evidence>
<feature type="region of interest" description="Disordered" evidence="28">
    <location>
        <begin position="529"/>
        <end position="564"/>
    </location>
</feature>
<keyword evidence="6" id="KW-0813">Transport</keyword>
<evidence type="ECO:0000256" key="3">
    <source>
        <dbReference type="ARBA" id="ARBA00006515"/>
    </source>
</evidence>
<dbReference type="PANTHER" id="PTHR43150">
    <property type="entry name" value="HYPERKINETIC, ISOFORM M"/>
    <property type="match status" value="1"/>
</dbReference>
<evidence type="ECO:0000313" key="31">
    <source>
        <dbReference type="Proteomes" id="UP000290572"/>
    </source>
</evidence>
<feature type="region of interest" description="Disordered" evidence="28">
    <location>
        <begin position="636"/>
        <end position="656"/>
    </location>
</feature>
<dbReference type="GO" id="GO:0005634">
    <property type="term" value="C:nucleus"/>
    <property type="evidence" value="ECO:0007669"/>
    <property type="project" value="UniProtKB-SubCell"/>
</dbReference>
<feature type="compositionally biased region" description="Acidic residues" evidence="28">
    <location>
        <begin position="1416"/>
        <end position="1426"/>
    </location>
</feature>
<evidence type="ECO:0000256" key="15">
    <source>
        <dbReference type="ARBA" id="ARBA00022840"/>
    </source>
</evidence>
<organism evidence="30 31">
    <name type="scientific">Labeo rohita</name>
    <name type="common">Indian major carp</name>
    <name type="synonym">Cyprinus rohita</name>
    <dbReference type="NCBI Taxonomy" id="84645"/>
    <lineage>
        <taxon>Eukaryota</taxon>
        <taxon>Metazoa</taxon>
        <taxon>Chordata</taxon>
        <taxon>Craniata</taxon>
        <taxon>Vertebrata</taxon>
        <taxon>Euteleostomi</taxon>
        <taxon>Actinopterygii</taxon>
        <taxon>Neopterygii</taxon>
        <taxon>Teleostei</taxon>
        <taxon>Ostariophysi</taxon>
        <taxon>Cypriniformes</taxon>
        <taxon>Cyprinidae</taxon>
        <taxon>Labeoninae</taxon>
        <taxon>Labeonini</taxon>
        <taxon>Labeo</taxon>
    </lineage>
</organism>
<dbReference type="NCBIfam" id="TIGR01293">
    <property type="entry name" value="Kv_beta"/>
    <property type="match status" value="1"/>
</dbReference>
<feature type="region of interest" description="Disordered" evidence="28">
    <location>
        <begin position="1403"/>
        <end position="1431"/>
    </location>
</feature>
<dbReference type="SUPFAM" id="SSF51430">
    <property type="entry name" value="NAD(P)-linked oxidoreductase"/>
    <property type="match status" value="1"/>
</dbReference>
<feature type="binding site" evidence="27">
    <location>
        <position position="1146"/>
    </location>
    <ligand>
        <name>ATP</name>
        <dbReference type="ChEBI" id="CHEBI:30616"/>
    </ligand>
</feature>
<dbReference type="Proteomes" id="UP000290572">
    <property type="component" value="Unassembled WGS sequence"/>
</dbReference>
<evidence type="ECO:0000256" key="17">
    <source>
        <dbReference type="ARBA" id="ARBA00022958"/>
    </source>
</evidence>
<dbReference type="Pfam" id="PF00248">
    <property type="entry name" value="Aldo_ket_red"/>
    <property type="match status" value="1"/>
</dbReference>
<keyword evidence="20" id="KW-0406">Ion transport</keyword>
<evidence type="ECO:0000256" key="22">
    <source>
        <dbReference type="ARBA" id="ARBA00023242"/>
    </source>
</evidence>
<evidence type="ECO:0000256" key="7">
    <source>
        <dbReference type="ARBA" id="ARBA00022490"/>
    </source>
</evidence>
<evidence type="ECO:0000256" key="18">
    <source>
        <dbReference type="ARBA" id="ARBA00022990"/>
    </source>
</evidence>
<keyword evidence="7" id="KW-0963">Cytoplasm</keyword>
<feature type="domain" description="Protein kinase" evidence="29">
    <location>
        <begin position="1113"/>
        <end position="1365"/>
    </location>
</feature>
<dbReference type="InterPro" id="IPR005399">
    <property type="entry name" value="K_chnl_volt-dep_bsu_KCNAB-rel"/>
</dbReference>
<accession>A0A498MT88</accession>
<keyword evidence="21" id="KW-0446">Lipid-binding</keyword>
<dbReference type="FunFam" id="3.30.450.20:FF:000059">
    <property type="entry name" value="PAS domain containing serine/threonine kinase"/>
    <property type="match status" value="1"/>
</dbReference>
<dbReference type="GO" id="GO:0005524">
    <property type="term" value="F:ATP binding"/>
    <property type="evidence" value="ECO:0007669"/>
    <property type="project" value="UniProtKB-UniRule"/>
</dbReference>
<evidence type="ECO:0000259" key="29">
    <source>
        <dbReference type="PROSITE" id="PS50011"/>
    </source>
</evidence>
<feature type="compositionally biased region" description="Polar residues" evidence="28">
    <location>
        <begin position="536"/>
        <end position="558"/>
    </location>
</feature>
<evidence type="ECO:0000256" key="27">
    <source>
        <dbReference type="PROSITE-ProRule" id="PRU10141"/>
    </source>
</evidence>
<dbReference type="Gene3D" id="3.30.450.20">
    <property type="entry name" value="PAS domain"/>
    <property type="match status" value="1"/>
</dbReference>
<evidence type="ECO:0000256" key="1">
    <source>
        <dbReference type="ARBA" id="ARBA00004123"/>
    </source>
</evidence>
<evidence type="ECO:0000256" key="11">
    <source>
        <dbReference type="ARBA" id="ARBA00022679"/>
    </source>
</evidence>
<evidence type="ECO:0000256" key="24">
    <source>
        <dbReference type="ARBA" id="ARBA00048679"/>
    </source>
</evidence>
<protein>
    <recommendedName>
        <fullName evidence="26">PAS domain-containing serine/threonine-protein kinase</fullName>
        <ecNumber evidence="5">2.7.11.1</ecNumber>
    </recommendedName>
</protein>
<dbReference type="GO" id="GO:0005249">
    <property type="term" value="F:voltage-gated potassium channel activity"/>
    <property type="evidence" value="ECO:0007669"/>
    <property type="project" value="InterPro"/>
</dbReference>
<dbReference type="FunFam" id="1.10.510.10:FF:000351">
    <property type="entry name" value="PAS domain-containing serine/threonine-protein kinase"/>
    <property type="match status" value="1"/>
</dbReference>
<sequence>MQVSFACTDHGLKAPRTSEPNKQNTSSPNTASAARARFRTVALIARSLGSFTHRHHISLKESTGKLTGMKYRNLGKSGLRVSCLGLGTWVTFGGQISDEVAEQLMTIAYENGVNLFDTAEVYSAGKAEIILGNIIKKKCWRRSSLVITTKLYWGGKAETERGLSRKHIIEGLKGSLQRLQLEYVDVVFANRPDSNTPMEEIVRAMTHVINHGMSMYWGTSRWSAMEIMEAYSVARQFNLIPPVCEQAEYHLFQRDKVEMQLPELYHKIGVGVVSWSPLACGIITGKYENGIPESSRASLKVLPKITAHVASDIDKILGNRPHSDSHVGSSVAMRNLQISDLHCFNPVSPSSTRGSPVLESSLLRQLMCTAPEKRGTALTINPIKAVLSINCTTLQVLDANEHACKLFECAYSDLIGRKLTSLLKASQTLEEVLKEETMDSDGNLVAISAKVVSAVSLTGAEFPVSVWLQIPEQRQQILEILLERVERITAHVTFTQNVLRVQRLRVQARSGLVVPACVRLQAAVSCGRSPLRKNGSAHSGPSDSSLISSEQTNRTPSGGKSGEGGVLSPSAGVLYSGSVCVFAPSSCLLTLLPDGTIHSLNNPFSFLLLGYNGNQLLGKNVTYLIPAFYERVRAPDRSDHPTSHPHGTSSPSDSCTDANTVLAGDSVMVHLAMRRRVGLGKGKRIFTGTSAKLEKENSVLSTMTSPAVTSTPLNELDDTTELCEQVVDVTAQVSESDSANSTTALLQTFALVESLEVHKTCLPTTIPAHCSPSEQLFAGRDASNALNSDCKDVPGKSCDSEPHSKPNTQVCQCSEQAKLQDSSFEVISLGSGSSSGFCERLVGGSGPEKLDESQQGHQLAESGSTFLDLNSNGDVIIHAMAEMDLNNSVEIPNASVDLNHSLTSCDTAELLRTPSPYVVESDHDAEAQSCPEQETTQKPAPSPQEEQTNPRQKTLEQLPKNHLTKVQEQWNSFSEHAVGRVLDLQRGGILLAGDTPATSTPKKVKANSSIPEGRIHVTCYNRDGTPIEVQCDVRWVSLSSGSSLVCLWLSGSHLLLHHQEALQSTMSPTVRTGAPEQEAFACSLAEAVRSDALRSSVDLDQSGACTGYFEEGYRPLRSIGKGAFGFVWLAARRIDGQEVVVKFIRKSAVVSECWVDDPNLGRVTQEVAILARLQHPNIVKVLEVFENERFFQMVMEKHGDGLDLFEFIDMQPRLDEPLASYIFRQLVAAVSYLRGKRLLHRDIKDENIIIDSKFHIRLIDFGSAALLEPGKLFYTFCGTLEYCSPEVLQGNPYEGPELEMWSLGVLLYTLLFSENPFCSVEETLQTRLNPPCQISTELFALLAGLLHPVVNQRMTLEELLESQWIQQPINLAEYSWGEVFPSSNESTEHAESNSCVNRADIRYLDPENNLSTSEDTPLEEEDEEDEEQRRTMAALQSELLKYLTDE</sequence>
<comment type="similarity">
    <text evidence="3">Belongs to the shaker potassium channel beta subunit family.</text>
</comment>
<dbReference type="PROSITE" id="PS00108">
    <property type="entry name" value="PROTEIN_KINASE_ST"/>
    <property type="match status" value="1"/>
</dbReference>
<evidence type="ECO:0000256" key="21">
    <source>
        <dbReference type="ARBA" id="ARBA00023121"/>
    </source>
</evidence>
<dbReference type="InterPro" id="IPR036812">
    <property type="entry name" value="NAD(P)_OxRdtase_dom_sf"/>
</dbReference>
<dbReference type="GO" id="GO:1901379">
    <property type="term" value="P:regulation of potassium ion transmembrane transport"/>
    <property type="evidence" value="ECO:0007669"/>
    <property type="project" value="TreeGrafter"/>
</dbReference>
<dbReference type="FunFam" id="3.30.200.20:FF:000346">
    <property type="entry name" value="PAS domain-containing serine/threonine-protein kinase"/>
    <property type="match status" value="1"/>
</dbReference>
<evidence type="ECO:0000256" key="10">
    <source>
        <dbReference type="ARBA" id="ARBA00022553"/>
    </source>
</evidence>
<feature type="region of interest" description="Disordered" evidence="28">
    <location>
        <begin position="921"/>
        <end position="951"/>
    </location>
</feature>
<dbReference type="STRING" id="84645.A0A498MT88"/>
<keyword evidence="10" id="KW-0597">Phosphoprotein</keyword>
<dbReference type="EMBL" id="QBIY01012650">
    <property type="protein sequence ID" value="RXN20117.1"/>
    <property type="molecule type" value="Genomic_DNA"/>
</dbReference>
<comment type="function">
    <text evidence="25">Serine/threonine-protein kinase involved in energy homeostasis and protein translation. Phosphorylates EEF1A1, GYS1, PDX1 and RPS6. Probably plays a role under changing environmental conditions (oxygen, glucose, nutrition), rather than under standard conditions. Acts as a sensor involved in energy homeostasis: regulates glycogen synthase synthesis by mediating phosphorylation of GYS1, leading to GYS1 inactivation. May be involved in glucose-stimulated insulin production in pancreas and regulation of glucagon secretion by glucose in alpha cells; however such data require additional evidences. May play a role in regulation of protein translation by phosphorylating EEF1A1, leading to increase translation efficiency. May also participate in respiratory regulation.</text>
</comment>
<evidence type="ECO:0000256" key="19">
    <source>
        <dbReference type="ARBA" id="ARBA00023002"/>
    </source>
</evidence>
<dbReference type="EC" id="2.7.11.1" evidence="5"/>
<keyword evidence="9" id="KW-0633">Potassium transport</keyword>